<keyword evidence="3" id="KW-1133">Transmembrane helix</keyword>
<comment type="similarity">
    <text evidence="1">Belongs to the glycosyltransferase 47 family.</text>
</comment>
<dbReference type="GO" id="GO:0015012">
    <property type="term" value="P:heparan sulfate proteoglycan biosynthetic process"/>
    <property type="evidence" value="ECO:0007669"/>
    <property type="project" value="UniProtKB-ARBA"/>
</dbReference>
<dbReference type="AlphaFoldDB" id="A0A1I8A0I2"/>
<dbReference type="InterPro" id="IPR004263">
    <property type="entry name" value="Exostosin"/>
</dbReference>
<name>A0A1I8A0I2_9BILA</name>
<sequence>MSLVAKMLGTTEYREGVLRSAMKPGKKPGFNNFHQNKGKKRTAKTFPTSEKNKKLRSTLKLDSVLPSSHCNTKQRQSPPVPTHFADPRAEPASSRRRHLGSRPSLRWSCADRRSLGKFASLGVRSTADPADQGSSQIALHVDENAAEMRIIGRYVTIALLLLVGFYFLGGRNRSPETPVEEEVVEKNDAFTVKPRRAHKDNGCTMEKCFDFSKCKDVDNLKVFVYPDTPSGFDVESSTSATHSVVYSNILRVIRESPFYTNDSSKACLFVLNIDTIDRDLRSQNYVQDIGHLIKNLPQDLWNGGKNHVILNLYHGTFPDYADQNLGFNIGQAMVGRASSSSETLNYGFDFGFPLFHKEHPIRSASVPRKNTTSHRIMLSFKGKRYVYGIGSETRDSLHHLHNGQKSIMVTTCKHNNDWMKFKDSRCEEDNAQYDNTCEKEGRSSTTNTSQVSRKSFGPRLK</sequence>
<protein>
    <submittedName>
        <fullName evidence="6">Exostosin domain-containing protein</fullName>
    </submittedName>
</protein>
<proteinExistence type="inferred from homology"/>
<evidence type="ECO:0000259" key="4">
    <source>
        <dbReference type="Pfam" id="PF03016"/>
    </source>
</evidence>
<reference evidence="6" key="1">
    <citation type="submission" date="2016-11" db="UniProtKB">
        <authorList>
            <consortium name="WormBaseParasite"/>
        </authorList>
    </citation>
    <scope>IDENTIFICATION</scope>
</reference>
<feature type="compositionally biased region" description="Polar residues" evidence="2">
    <location>
        <begin position="65"/>
        <end position="77"/>
    </location>
</feature>
<dbReference type="Pfam" id="PF03016">
    <property type="entry name" value="Exostosin_GT47"/>
    <property type="match status" value="1"/>
</dbReference>
<feature type="region of interest" description="Disordered" evidence="2">
    <location>
        <begin position="24"/>
        <end position="105"/>
    </location>
</feature>
<organism evidence="5 6">
    <name type="scientific">Steinernema glaseri</name>
    <dbReference type="NCBI Taxonomy" id="37863"/>
    <lineage>
        <taxon>Eukaryota</taxon>
        <taxon>Metazoa</taxon>
        <taxon>Ecdysozoa</taxon>
        <taxon>Nematoda</taxon>
        <taxon>Chromadorea</taxon>
        <taxon>Rhabditida</taxon>
        <taxon>Tylenchina</taxon>
        <taxon>Panagrolaimomorpha</taxon>
        <taxon>Strongyloidoidea</taxon>
        <taxon>Steinernematidae</taxon>
        <taxon>Steinernema</taxon>
    </lineage>
</organism>
<feature type="region of interest" description="Disordered" evidence="2">
    <location>
        <begin position="434"/>
        <end position="461"/>
    </location>
</feature>
<dbReference type="InterPro" id="IPR040911">
    <property type="entry name" value="Exostosin_GT47"/>
</dbReference>
<evidence type="ECO:0000256" key="3">
    <source>
        <dbReference type="SAM" id="Phobius"/>
    </source>
</evidence>
<dbReference type="GO" id="GO:0015020">
    <property type="term" value="F:glucuronosyltransferase activity"/>
    <property type="evidence" value="ECO:0007669"/>
    <property type="project" value="TreeGrafter"/>
</dbReference>
<dbReference type="PANTHER" id="PTHR11062">
    <property type="entry name" value="EXOSTOSIN HEPARAN SULFATE GLYCOSYLTRANSFERASE -RELATED"/>
    <property type="match status" value="1"/>
</dbReference>
<dbReference type="PANTHER" id="PTHR11062:SF129">
    <property type="entry name" value="EXOSTOSIN-1"/>
    <property type="match status" value="1"/>
</dbReference>
<evidence type="ECO:0000256" key="2">
    <source>
        <dbReference type="SAM" id="MobiDB-lite"/>
    </source>
</evidence>
<feature type="transmembrane region" description="Helical" evidence="3">
    <location>
        <begin position="150"/>
        <end position="169"/>
    </location>
</feature>
<feature type="domain" description="Exostosin GT47" evidence="4">
    <location>
        <begin position="219"/>
        <end position="433"/>
    </location>
</feature>
<dbReference type="WBParaSite" id="L893_g31666.t1">
    <property type="protein sequence ID" value="L893_g31666.t1"/>
    <property type="gene ID" value="L893_g31666"/>
</dbReference>
<evidence type="ECO:0000313" key="5">
    <source>
        <dbReference type="Proteomes" id="UP000095287"/>
    </source>
</evidence>
<evidence type="ECO:0000256" key="1">
    <source>
        <dbReference type="ARBA" id="ARBA00010271"/>
    </source>
</evidence>
<dbReference type="GO" id="GO:0008375">
    <property type="term" value="F:acetylglucosaminyltransferase activity"/>
    <property type="evidence" value="ECO:0007669"/>
    <property type="project" value="TreeGrafter"/>
</dbReference>
<feature type="compositionally biased region" description="Polar residues" evidence="2">
    <location>
        <begin position="443"/>
        <end position="453"/>
    </location>
</feature>
<keyword evidence="5" id="KW-1185">Reference proteome</keyword>
<keyword evidence="3" id="KW-0472">Membrane</keyword>
<dbReference type="Proteomes" id="UP000095287">
    <property type="component" value="Unplaced"/>
</dbReference>
<keyword evidence="3" id="KW-0812">Transmembrane</keyword>
<dbReference type="GO" id="GO:0005794">
    <property type="term" value="C:Golgi apparatus"/>
    <property type="evidence" value="ECO:0007669"/>
    <property type="project" value="TreeGrafter"/>
</dbReference>
<accession>A0A1I8A0I2</accession>
<evidence type="ECO:0000313" key="6">
    <source>
        <dbReference type="WBParaSite" id="L893_g31666.t1"/>
    </source>
</evidence>